<dbReference type="Proteomes" id="UP000294543">
    <property type="component" value="Unassembled WGS sequence"/>
</dbReference>
<sequence length="183" mass="19720">MRDNARLTEGSHLAAGVGRHDTGRWRCHWNLEKFHGDDTSPAATPFEVIEREGNLLMYGGVAALWHRLIGGSTVTAFDAANARIGVGDGVAAVDPLQTDLQGTNTVRKGMDATYPQHTDGVDATAVVVTFRVTFSTAEANFVWNEWGIFNAASGGRMLNRKVESLGEKTSAASWVFTVQLSLA</sequence>
<keyword evidence="2" id="KW-1185">Reference proteome</keyword>
<dbReference type="RefSeq" id="WP_132517554.1">
    <property type="nucleotide sequence ID" value="NZ_SMKP01000210.1"/>
</dbReference>
<accession>A0A4R4W9F2</accession>
<comment type="caution">
    <text evidence="1">The sequence shown here is derived from an EMBL/GenBank/DDBJ whole genome shotgun (WGS) entry which is preliminary data.</text>
</comment>
<protein>
    <submittedName>
        <fullName evidence="1">Uncharacterized protein</fullName>
    </submittedName>
</protein>
<name>A0A4R4W9F2_9ACTN</name>
<dbReference type="OrthoDB" id="3536122at2"/>
<dbReference type="AlphaFoldDB" id="A0A4R4W9F2"/>
<evidence type="ECO:0000313" key="1">
    <source>
        <dbReference type="EMBL" id="TDD11855.1"/>
    </source>
</evidence>
<evidence type="ECO:0000313" key="2">
    <source>
        <dbReference type="Proteomes" id="UP000294543"/>
    </source>
</evidence>
<reference evidence="1 2" key="1">
    <citation type="submission" date="2019-03" db="EMBL/GenBank/DDBJ databases">
        <title>Draft genome sequences of novel Actinobacteria.</title>
        <authorList>
            <person name="Sahin N."/>
            <person name="Ay H."/>
            <person name="Saygin H."/>
        </authorList>
    </citation>
    <scope>NUCLEOTIDE SEQUENCE [LARGE SCALE GENOMIC DNA]</scope>
    <source>
        <strain evidence="1 2">KC712</strain>
    </source>
</reference>
<organism evidence="1 2">
    <name type="scientific">Nonomuraea diastatica</name>
    <dbReference type="NCBI Taxonomy" id="1848329"/>
    <lineage>
        <taxon>Bacteria</taxon>
        <taxon>Bacillati</taxon>
        <taxon>Actinomycetota</taxon>
        <taxon>Actinomycetes</taxon>
        <taxon>Streptosporangiales</taxon>
        <taxon>Streptosporangiaceae</taxon>
        <taxon>Nonomuraea</taxon>
    </lineage>
</organism>
<proteinExistence type="predicted"/>
<dbReference type="EMBL" id="SMKP01000210">
    <property type="protein sequence ID" value="TDD11855.1"/>
    <property type="molecule type" value="Genomic_DNA"/>
</dbReference>
<gene>
    <name evidence="1" type="ORF">E1294_44405</name>
</gene>